<gene>
    <name evidence="8" type="ORF">AB1Y20_004492</name>
</gene>
<keyword evidence="3" id="KW-0808">Transferase</keyword>
<evidence type="ECO:0000313" key="8">
    <source>
        <dbReference type="EMBL" id="KAL1508382.1"/>
    </source>
</evidence>
<dbReference type="Proteomes" id="UP001515480">
    <property type="component" value="Unassembled WGS sequence"/>
</dbReference>
<comment type="caution">
    <text evidence="8">The sequence shown here is derived from an EMBL/GenBank/DDBJ whole genome shotgun (WGS) entry which is preliminary data.</text>
</comment>
<proteinExistence type="inferred from homology"/>
<sequence length="253" mass="27570">MVRFSTRVIGLSSGLVGAVGICRGAVLSDHSPSSLCEQRLAAGALAASARPFRSPIAFASSEPPPSHRPVVICGPSGVGKGTLLQKLLADFPDEFGFSVSHTTRGARPGEQDGVHYHFCEKAEMEAMIKRGEFIEYAHVHQNIYGTSIAAVETVRAAGKTCLLDIDVQGAQIVKQTDLDALFLFVAPPSFEELERRLRGRRTESEEKVQVRLETARKELAFLTDPANEGFFNVVIVNENLDEAYAQLKAFLRL</sequence>
<keyword evidence="9" id="KW-1185">Reference proteome</keyword>
<feature type="domain" description="Guanylate kinase-like" evidence="7">
    <location>
        <begin position="67"/>
        <end position="252"/>
    </location>
</feature>
<dbReference type="EMBL" id="JBGBPQ010000016">
    <property type="protein sequence ID" value="KAL1508382.1"/>
    <property type="molecule type" value="Genomic_DNA"/>
</dbReference>
<dbReference type="PANTHER" id="PTHR23117">
    <property type="entry name" value="GUANYLATE KINASE-RELATED"/>
    <property type="match status" value="1"/>
</dbReference>
<dbReference type="NCBIfam" id="TIGR03263">
    <property type="entry name" value="guanyl_kin"/>
    <property type="match status" value="1"/>
</dbReference>
<dbReference type="InterPro" id="IPR017665">
    <property type="entry name" value="Guanylate_kinase"/>
</dbReference>
<dbReference type="SUPFAM" id="SSF52540">
    <property type="entry name" value="P-loop containing nucleoside triphosphate hydrolases"/>
    <property type="match status" value="1"/>
</dbReference>
<keyword evidence="6" id="KW-0067">ATP-binding</keyword>
<dbReference type="SMART" id="SM00072">
    <property type="entry name" value="GuKc"/>
    <property type="match status" value="1"/>
</dbReference>
<organism evidence="8 9">
    <name type="scientific">Prymnesium parvum</name>
    <name type="common">Toxic golden alga</name>
    <dbReference type="NCBI Taxonomy" id="97485"/>
    <lineage>
        <taxon>Eukaryota</taxon>
        <taxon>Haptista</taxon>
        <taxon>Haptophyta</taxon>
        <taxon>Prymnesiophyceae</taxon>
        <taxon>Prymnesiales</taxon>
        <taxon>Prymnesiaceae</taxon>
        <taxon>Prymnesium</taxon>
    </lineage>
</organism>
<dbReference type="PROSITE" id="PS50052">
    <property type="entry name" value="GUANYLATE_KINASE_2"/>
    <property type="match status" value="1"/>
</dbReference>
<name>A0AB34IWV1_PRYPA</name>
<dbReference type="PANTHER" id="PTHR23117:SF13">
    <property type="entry name" value="GUANYLATE KINASE"/>
    <property type="match status" value="1"/>
</dbReference>
<dbReference type="GO" id="GO:0005524">
    <property type="term" value="F:ATP binding"/>
    <property type="evidence" value="ECO:0007669"/>
    <property type="project" value="UniProtKB-KW"/>
</dbReference>
<dbReference type="InterPro" id="IPR027417">
    <property type="entry name" value="P-loop_NTPase"/>
</dbReference>
<dbReference type="EC" id="2.7.4.8" evidence="2"/>
<comment type="similarity">
    <text evidence="1">Belongs to the guanylate kinase family.</text>
</comment>
<dbReference type="Gene3D" id="3.40.50.300">
    <property type="entry name" value="P-loop containing nucleotide triphosphate hydrolases"/>
    <property type="match status" value="1"/>
</dbReference>
<evidence type="ECO:0000256" key="1">
    <source>
        <dbReference type="ARBA" id="ARBA00005790"/>
    </source>
</evidence>
<evidence type="ECO:0000256" key="3">
    <source>
        <dbReference type="ARBA" id="ARBA00022679"/>
    </source>
</evidence>
<dbReference type="Pfam" id="PF00625">
    <property type="entry name" value="Guanylate_kin"/>
    <property type="match status" value="1"/>
</dbReference>
<dbReference type="GO" id="GO:0004385">
    <property type="term" value="F:GMP kinase activity"/>
    <property type="evidence" value="ECO:0007669"/>
    <property type="project" value="UniProtKB-EC"/>
</dbReference>
<dbReference type="FunFam" id="3.40.50.300:FF:000776">
    <property type="entry name" value="Guanylate kinase 2"/>
    <property type="match status" value="1"/>
</dbReference>
<dbReference type="GO" id="GO:0005829">
    <property type="term" value="C:cytosol"/>
    <property type="evidence" value="ECO:0007669"/>
    <property type="project" value="TreeGrafter"/>
</dbReference>
<evidence type="ECO:0000256" key="2">
    <source>
        <dbReference type="ARBA" id="ARBA00012961"/>
    </source>
</evidence>
<keyword evidence="4" id="KW-0547">Nucleotide-binding</keyword>
<evidence type="ECO:0000256" key="5">
    <source>
        <dbReference type="ARBA" id="ARBA00022777"/>
    </source>
</evidence>
<dbReference type="CDD" id="cd00071">
    <property type="entry name" value="GMPK"/>
    <property type="match status" value="1"/>
</dbReference>
<dbReference type="InterPro" id="IPR008144">
    <property type="entry name" value="Guanylate_kin-like_dom"/>
</dbReference>
<keyword evidence="5" id="KW-0418">Kinase</keyword>
<protein>
    <recommendedName>
        <fullName evidence="2">guanylate kinase</fullName>
        <ecNumber evidence="2">2.7.4.8</ecNumber>
    </recommendedName>
</protein>
<reference evidence="8 9" key="1">
    <citation type="journal article" date="2024" name="Science">
        <title>Giant polyketide synthase enzymes in the biosynthesis of giant marine polyether toxins.</title>
        <authorList>
            <person name="Fallon T.R."/>
            <person name="Shende V.V."/>
            <person name="Wierzbicki I.H."/>
            <person name="Pendleton A.L."/>
            <person name="Watervoot N.F."/>
            <person name="Auber R.P."/>
            <person name="Gonzalez D.J."/>
            <person name="Wisecaver J.H."/>
            <person name="Moore B.S."/>
        </authorList>
    </citation>
    <scope>NUCLEOTIDE SEQUENCE [LARGE SCALE GENOMIC DNA]</scope>
    <source>
        <strain evidence="8 9">12B1</strain>
    </source>
</reference>
<evidence type="ECO:0000259" key="7">
    <source>
        <dbReference type="PROSITE" id="PS50052"/>
    </source>
</evidence>
<evidence type="ECO:0000256" key="4">
    <source>
        <dbReference type="ARBA" id="ARBA00022741"/>
    </source>
</evidence>
<dbReference type="InterPro" id="IPR008145">
    <property type="entry name" value="GK/Ca_channel_bsu"/>
</dbReference>
<accession>A0AB34IWV1</accession>
<evidence type="ECO:0000313" key="9">
    <source>
        <dbReference type="Proteomes" id="UP001515480"/>
    </source>
</evidence>
<dbReference type="AlphaFoldDB" id="A0AB34IWV1"/>
<evidence type="ECO:0000256" key="6">
    <source>
        <dbReference type="ARBA" id="ARBA00022840"/>
    </source>
</evidence>